<proteinExistence type="predicted"/>
<protein>
    <submittedName>
        <fullName evidence="2">Uncharacterized protein</fullName>
    </submittedName>
</protein>
<dbReference type="AlphaFoldDB" id="A0A8S2QVA0"/>
<feature type="non-terminal residue" evidence="2">
    <location>
        <position position="1"/>
    </location>
</feature>
<sequence length="945" mass="108099">TCPDASLLTIPSLEPKCTRKVAKSLPRYVHYFTMNYEQWRKFYDAKIDDVYSGWGNQLMPHLAQLKIYCTIIFRYHHVRAKHSRKKNSSLFSAAGCCKHRECPVTIEIEIENEPKHKGNPCVFKVTVTGDARHDPKNETAARPLTGAMREAMAKRVHQIGALGVFEHNVKFADEDLLQEGNFSEVPSLDVLKTAKQQYNKKYRLDEDNFKELRMYGFFTRFTDYTSKCFKGYIQTSGEWPFTVHFFAEVQVDRFVKYCKTEKYPCIHIDATGSVVRKFQHQKDVFFYSMVFKDNDSSIMPLSGTLLTDHTVASITSYFNCLRSKLAMRSKSARPSFVVIDFSAALINSVLASFNVENIHSYLRRCYNTIDRTYDTKQLQNMTFLRLRCSHAMKAFSRSLFKLNVSKDNRHALMSLFAVLLNSTNFHGALSLYVQIILTYGDPNSETSPDALKSLLSKSDLSNFDVNPFLEEKDVQDDKSLTQDFLDELDITTDPIIHQSPFNVKACDGIPALRRIMEKQKLDIKPSNSLYSIKIIQLFHKWFAYLPLWSCIMTDFFDRQFRYANDKKAISTDDWEFGRRRVSNATIETYFRTVKLSVLENHTNLRPTDFLMRNHKHTFSRFKADQFDVPHSSHGRKKKGAKAHDLNVKDAWRRRAPSNAKAKRAYHFSDIISQTAACQLAKGKVDKHDVGHDSDSNTAKQTRPDEEVNNSIDSNNYHSFGFSVVSANQQKKAESNVCNSRAVSPSSSQASLINPLSMKTSLSSDSIFSTLLAISDSNNMSNAQNRINQIQNVQQRVTESRNDKDFASTMDNMNLFDLLSPKRSHPSSDSSVSTMKQKSKKMLQEVNVNSSPSASINKCNFKYNKDHRTAKIGSLTLAWPLFRIGNPSFRGQNFSVVNTCPIDTGLFVFYHAYKAGTNNFRNLFEVNTLDALKLLRRTFPLVENEG</sequence>
<feature type="compositionally biased region" description="Basic and acidic residues" evidence="1">
    <location>
        <begin position="683"/>
        <end position="694"/>
    </location>
</feature>
<gene>
    <name evidence="2" type="ORF">BYL167_LOCUS20420</name>
</gene>
<evidence type="ECO:0000313" key="3">
    <source>
        <dbReference type="Proteomes" id="UP000681967"/>
    </source>
</evidence>
<evidence type="ECO:0000313" key="2">
    <source>
        <dbReference type="EMBL" id="CAF4128390.1"/>
    </source>
</evidence>
<name>A0A8S2QVA0_9BILA</name>
<reference evidence="2" key="1">
    <citation type="submission" date="2021-02" db="EMBL/GenBank/DDBJ databases">
        <authorList>
            <person name="Nowell W R."/>
        </authorList>
    </citation>
    <scope>NUCLEOTIDE SEQUENCE</scope>
</reference>
<feature type="region of interest" description="Disordered" evidence="1">
    <location>
        <begin position="683"/>
        <end position="712"/>
    </location>
</feature>
<organism evidence="2 3">
    <name type="scientific">Rotaria magnacalcarata</name>
    <dbReference type="NCBI Taxonomy" id="392030"/>
    <lineage>
        <taxon>Eukaryota</taxon>
        <taxon>Metazoa</taxon>
        <taxon>Spiralia</taxon>
        <taxon>Gnathifera</taxon>
        <taxon>Rotifera</taxon>
        <taxon>Eurotatoria</taxon>
        <taxon>Bdelloidea</taxon>
        <taxon>Philodinida</taxon>
        <taxon>Philodinidae</taxon>
        <taxon>Rotaria</taxon>
    </lineage>
</organism>
<accession>A0A8S2QVA0</accession>
<comment type="caution">
    <text evidence="2">The sequence shown here is derived from an EMBL/GenBank/DDBJ whole genome shotgun (WGS) entry which is preliminary data.</text>
</comment>
<dbReference type="EMBL" id="CAJOBH010008974">
    <property type="protein sequence ID" value="CAF4128390.1"/>
    <property type="molecule type" value="Genomic_DNA"/>
</dbReference>
<dbReference type="Proteomes" id="UP000681967">
    <property type="component" value="Unassembled WGS sequence"/>
</dbReference>
<evidence type="ECO:0000256" key="1">
    <source>
        <dbReference type="SAM" id="MobiDB-lite"/>
    </source>
</evidence>